<evidence type="ECO:0000256" key="1">
    <source>
        <dbReference type="SAM" id="MobiDB-lite"/>
    </source>
</evidence>
<dbReference type="RefSeq" id="WP_226790701.1">
    <property type="nucleotide sequence ID" value="NZ_JAHOCE010000013.1"/>
</dbReference>
<dbReference type="EMBL" id="JAJBPF010000013">
    <property type="protein sequence ID" value="MCB5644964.1"/>
    <property type="molecule type" value="Genomic_DNA"/>
</dbReference>
<dbReference type="InterPro" id="IPR018702">
    <property type="entry name" value="DUF2207"/>
</dbReference>
<feature type="domain" description="DUF2207" evidence="2">
    <location>
        <begin position="35"/>
        <end position="116"/>
    </location>
</feature>
<proteinExistence type="predicted"/>
<organism evidence="3 4">
    <name type="scientific">Bifidobacterium breve</name>
    <dbReference type="NCBI Taxonomy" id="1685"/>
    <lineage>
        <taxon>Bacteria</taxon>
        <taxon>Bacillati</taxon>
        <taxon>Actinomycetota</taxon>
        <taxon>Actinomycetes</taxon>
        <taxon>Bifidobacteriales</taxon>
        <taxon>Bifidobacteriaceae</taxon>
        <taxon>Bifidobacterium</taxon>
    </lineage>
</organism>
<evidence type="ECO:0000313" key="3">
    <source>
        <dbReference type="EMBL" id="MCB5644964.1"/>
    </source>
</evidence>
<dbReference type="AlphaFoldDB" id="A0AAW4U0I5"/>
<evidence type="ECO:0000259" key="2">
    <source>
        <dbReference type="Pfam" id="PF09972"/>
    </source>
</evidence>
<sequence>MNGDEAWNSHYAKHWYVVATNRIGTEAYAYQPGKDGIPIYQTWDEYQDYDQGISGRKMQLLEIDWNISATSKAKSLKFEVTMTLVGATTLYSDVTKFQWEPVSELNETPIGKVTGTKTWLRSSPDRGHPALAGSQGRNRHISRAGEPVWGRRADWACGQDAAVGFAGGESDAEWERGC</sequence>
<accession>A0AAW4U0I5</accession>
<comment type="caution">
    <text evidence="3">The sequence shown here is derived from an EMBL/GenBank/DDBJ whole genome shotgun (WGS) entry which is preliminary data.</text>
</comment>
<reference evidence="3" key="1">
    <citation type="submission" date="2021-10" db="EMBL/GenBank/DDBJ databases">
        <title>Collection of gut derived symbiotic bacterial strains cultured from healthy donors.</title>
        <authorList>
            <person name="Lin H."/>
            <person name="Littmann E."/>
            <person name="Claire K."/>
            <person name="Pamer E."/>
        </authorList>
    </citation>
    <scope>NUCLEOTIDE SEQUENCE</scope>
    <source>
        <strain evidence="3">MSK.23.105</strain>
    </source>
</reference>
<dbReference type="Pfam" id="PF09972">
    <property type="entry name" value="DUF2207"/>
    <property type="match status" value="1"/>
</dbReference>
<name>A0AAW4U0I5_BIFBR</name>
<feature type="region of interest" description="Disordered" evidence="1">
    <location>
        <begin position="117"/>
        <end position="137"/>
    </location>
</feature>
<gene>
    <name evidence="3" type="ORF">LIP63_06165</name>
</gene>
<dbReference type="Proteomes" id="UP001198148">
    <property type="component" value="Unassembled WGS sequence"/>
</dbReference>
<evidence type="ECO:0000313" key="4">
    <source>
        <dbReference type="Proteomes" id="UP001198148"/>
    </source>
</evidence>
<protein>
    <submittedName>
        <fullName evidence="3">DUF2207 domain-containing protein</fullName>
    </submittedName>
</protein>